<dbReference type="PANTHER" id="PTHR42885:SF2">
    <property type="entry name" value="HISTIDINOL-PHOSPHATE AMINOTRANSFERASE"/>
    <property type="match status" value="1"/>
</dbReference>
<evidence type="ECO:0000313" key="14">
    <source>
        <dbReference type="Proteomes" id="UP000199603"/>
    </source>
</evidence>
<dbReference type="Gene3D" id="3.90.1150.10">
    <property type="entry name" value="Aspartate Aminotransferase, domain 1"/>
    <property type="match status" value="1"/>
</dbReference>
<comment type="cofactor">
    <cofactor evidence="1 11">
        <name>pyridoxal 5'-phosphate</name>
        <dbReference type="ChEBI" id="CHEBI:597326"/>
    </cofactor>
</comment>
<dbReference type="UniPathway" id="UPA00031">
    <property type="reaction ID" value="UER00012"/>
</dbReference>
<comment type="catalytic activity">
    <reaction evidence="10 11">
        <text>L-histidinol phosphate + 2-oxoglutarate = 3-(imidazol-4-yl)-2-oxopropyl phosphate + L-glutamate</text>
        <dbReference type="Rhea" id="RHEA:23744"/>
        <dbReference type="ChEBI" id="CHEBI:16810"/>
        <dbReference type="ChEBI" id="CHEBI:29985"/>
        <dbReference type="ChEBI" id="CHEBI:57766"/>
        <dbReference type="ChEBI" id="CHEBI:57980"/>
        <dbReference type="EC" id="2.6.1.9"/>
    </reaction>
</comment>
<dbReference type="Pfam" id="PF00155">
    <property type="entry name" value="Aminotran_1_2"/>
    <property type="match status" value="1"/>
</dbReference>
<keyword evidence="7 11" id="KW-0808">Transferase</keyword>
<evidence type="ECO:0000256" key="6">
    <source>
        <dbReference type="ARBA" id="ARBA00022605"/>
    </source>
</evidence>
<gene>
    <name evidence="11" type="primary">hisC</name>
    <name evidence="13" type="ORF">SAMN04488509_101705</name>
</gene>
<evidence type="ECO:0000256" key="4">
    <source>
        <dbReference type="ARBA" id="ARBA00011738"/>
    </source>
</evidence>
<feature type="modified residue" description="N6-(pyridoxal phosphate)lysine" evidence="11">
    <location>
        <position position="219"/>
    </location>
</feature>
<keyword evidence="8 11" id="KW-0663">Pyridoxal phosphate</keyword>
<dbReference type="Gene3D" id="3.40.640.10">
    <property type="entry name" value="Type I PLP-dependent aspartate aminotransferase-like (Major domain)"/>
    <property type="match status" value="1"/>
</dbReference>
<dbReference type="RefSeq" id="WP_091238882.1">
    <property type="nucleotide sequence ID" value="NZ_FNAG01000001.1"/>
</dbReference>
<dbReference type="InterPro" id="IPR004839">
    <property type="entry name" value="Aminotransferase_I/II_large"/>
</dbReference>
<sequence>MSALLDLVRPDLSGFGGYSSARKEASGGRVFLNANESPWAPEIAGGEGLNRYPEPQPEALVQALASLYGVSADELLVGRGSDEPIDLLVRALCRAGEDAVLICPPTFGMYAVAARVQNARLVEVSLAATGDAARPFALDADAVIASALSNPVKLVFLCSPNNPTGQALPVETIERIASALEGRAVVVVDEAYGEFMQQASATSLRQRFPQLAVLRTLSKAHALAGARIGSLIAAPELIRVLRAIMAPYPISAPCARAALAALQPEVLAKTQVHVAELIAGREALAARLAATPGVLGVYPSDANFLVVRCTDPAAIYRRALASGVVLRDVSRYPLLGDCLRVSIGTPEENAAALAVFANATQEAAA</sequence>
<evidence type="ECO:0000313" key="13">
    <source>
        <dbReference type="EMBL" id="SDD20536.1"/>
    </source>
</evidence>
<evidence type="ECO:0000256" key="11">
    <source>
        <dbReference type="HAMAP-Rule" id="MF_01023"/>
    </source>
</evidence>
<dbReference type="STRING" id="265719.SAMN04488509_101705"/>
<keyword evidence="9 11" id="KW-0368">Histidine biosynthesis</keyword>
<dbReference type="Proteomes" id="UP000199603">
    <property type="component" value="Unassembled WGS sequence"/>
</dbReference>
<comment type="subunit">
    <text evidence="4 11">Homodimer.</text>
</comment>
<dbReference type="InterPro" id="IPR015422">
    <property type="entry name" value="PyrdxlP-dep_Trfase_small"/>
</dbReference>
<comment type="similarity">
    <text evidence="3 11">Belongs to the class-II pyridoxal-phosphate-dependent aminotransferase family. Histidinol-phosphate aminotransferase subfamily.</text>
</comment>
<organism evidence="13 14">
    <name type="scientific">Aquimonas voraii</name>
    <dbReference type="NCBI Taxonomy" id="265719"/>
    <lineage>
        <taxon>Bacteria</taxon>
        <taxon>Pseudomonadati</taxon>
        <taxon>Pseudomonadota</taxon>
        <taxon>Gammaproteobacteria</taxon>
        <taxon>Lysobacterales</taxon>
        <taxon>Lysobacteraceae</taxon>
        <taxon>Aquimonas</taxon>
    </lineage>
</organism>
<dbReference type="NCBIfam" id="TIGR01141">
    <property type="entry name" value="hisC"/>
    <property type="match status" value="1"/>
</dbReference>
<evidence type="ECO:0000256" key="2">
    <source>
        <dbReference type="ARBA" id="ARBA00005011"/>
    </source>
</evidence>
<reference evidence="13 14" key="1">
    <citation type="submission" date="2016-10" db="EMBL/GenBank/DDBJ databases">
        <authorList>
            <person name="de Groot N.N."/>
        </authorList>
    </citation>
    <scope>NUCLEOTIDE SEQUENCE [LARGE SCALE GENOMIC DNA]</scope>
    <source>
        <strain evidence="13 14">DSM 16957</strain>
    </source>
</reference>
<dbReference type="EMBL" id="FNAG01000001">
    <property type="protein sequence ID" value="SDD20536.1"/>
    <property type="molecule type" value="Genomic_DNA"/>
</dbReference>
<keyword evidence="5 11" id="KW-0032">Aminotransferase</keyword>
<dbReference type="SUPFAM" id="SSF53383">
    <property type="entry name" value="PLP-dependent transferases"/>
    <property type="match status" value="1"/>
</dbReference>
<dbReference type="EC" id="2.6.1.9" evidence="11"/>
<dbReference type="AlphaFoldDB" id="A0A1G6SWB4"/>
<dbReference type="InterPro" id="IPR015421">
    <property type="entry name" value="PyrdxlP-dep_Trfase_major"/>
</dbReference>
<dbReference type="CDD" id="cd00609">
    <property type="entry name" value="AAT_like"/>
    <property type="match status" value="1"/>
</dbReference>
<evidence type="ECO:0000256" key="5">
    <source>
        <dbReference type="ARBA" id="ARBA00022576"/>
    </source>
</evidence>
<keyword evidence="6 11" id="KW-0028">Amino-acid biosynthesis</keyword>
<dbReference type="GO" id="GO:0000105">
    <property type="term" value="P:L-histidine biosynthetic process"/>
    <property type="evidence" value="ECO:0007669"/>
    <property type="project" value="UniProtKB-UniRule"/>
</dbReference>
<dbReference type="PANTHER" id="PTHR42885">
    <property type="entry name" value="HISTIDINOL-PHOSPHATE AMINOTRANSFERASE-RELATED"/>
    <property type="match status" value="1"/>
</dbReference>
<dbReference type="OrthoDB" id="9813612at2"/>
<evidence type="ECO:0000259" key="12">
    <source>
        <dbReference type="Pfam" id="PF00155"/>
    </source>
</evidence>
<name>A0A1G6SWB4_9GAMM</name>
<dbReference type="GO" id="GO:0004400">
    <property type="term" value="F:histidinol-phosphate transaminase activity"/>
    <property type="evidence" value="ECO:0007669"/>
    <property type="project" value="UniProtKB-UniRule"/>
</dbReference>
<evidence type="ECO:0000256" key="1">
    <source>
        <dbReference type="ARBA" id="ARBA00001933"/>
    </source>
</evidence>
<dbReference type="InterPro" id="IPR015424">
    <property type="entry name" value="PyrdxlP-dep_Trfase"/>
</dbReference>
<dbReference type="InterPro" id="IPR005861">
    <property type="entry name" value="HisP_aminotrans"/>
</dbReference>
<dbReference type="HAMAP" id="MF_01023">
    <property type="entry name" value="HisC_aminotrans_2"/>
    <property type="match status" value="1"/>
</dbReference>
<accession>A0A1G6SWB4</accession>
<evidence type="ECO:0000256" key="7">
    <source>
        <dbReference type="ARBA" id="ARBA00022679"/>
    </source>
</evidence>
<evidence type="ECO:0000256" key="8">
    <source>
        <dbReference type="ARBA" id="ARBA00022898"/>
    </source>
</evidence>
<proteinExistence type="inferred from homology"/>
<dbReference type="GO" id="GO:0030170">
    <property type="term" value="F:pyridoxal phosphate binding"/>
    <property type="evidence" value="ECO:0007669"/>
    <property type="project" value="InterPro"/>
</dbReference>
<keyword evidence="14" id="KW-1185">Reference proteome</keyword>
<feature type="domain" description="Aminotransferase class I/classII large" evidence="12">
    <location>
        <begin position="42"/>
        <end position="354"/>
    </location>
</feature>
<evidence type="ECO:0000256" key="3">
    <source>
        <dbReference type="ARBA" id="ARBA00007970"/>
    </source>
</evidence>
<comment type="pathway">
    <text evidence="2 11">Amino-acid biosynthesis; L-histidine biosynthesis; L-histidine from 5-phospho-alpha-D-ribose 1-diphosphate: step 7/9.</text>
</comment>
<evidence type="ECO:0000256" key="10">
    <source>
        <dbReference type="ARBA" id="ARBA00047481"/>
    </source>
</evidence>
<evidence type="ECO:0000256" key="9">
    <source>
        <dbReference type="ARBA" id="ARBA00023102"/>
    </source>
</evidence>
<protein>
    <recommendedName>
        <fullName evidence="11">Histidinol-phosphate aminotransferase</fullName>
        <ecNumber evidence="11">2.6.1.9</ecNumber>
    </recommendedName>
    <alternativeName>
        <fullName evidence="11">Imidazole acetol-phosphate transaminase</fullName>
    </alternativeName>
</protein>